<protein>
    <recommendedName>
        <fullName evidence="2">DUF3592 domain-containing protein</fullName>
    </recommendedName>
</protein>
<accession>A0A8J3VCM9</accession>
<evidence type="ECO:0000256" key="1">
    <source>
        <dbReference type="SAM" id="Phobius"/>
    </source>
</evidence>
<keyword evidence="4" id="KW-1185">Reference proteome</keyword>
<reference evidence="3" key="1">
    <citation type="submission" date="2021-01" db="EMBL/GenBank/DDBJ databases">
        <title>Whole genome shotgun sequence of Planotetraspora thailandica NBRC 104271.</title>
        <authorList>
            <person name="Komaki H."/>
            <person name="Tamura T."/>
        </authorList>
    </citation>
    <scope>NUCLEOTIDE SEQUENCE</scope>
    <source>
        <strain evidence="3">NBRC 104271</strain>
    </source>
</reference>
<dbReference type="InterPro" id="IPR021994">
    <property type="entry name" value="DUF3592"/>
</dbReference>
<evidence type="ECO:0000259" key="2">
    <source>
        <dbReference type="Pfam" id="PF12158"/>
    </source>
</evidence>
<keyword evidence="1" id="KW-0472">Membrane</keyword>
<evidence type="ECO:0000313" key="3">
    <source>
        <dbReference type="EMBL" id="GII54960.1"/>
    </source>
</evidence>
<keyword evidence="1" id="KW-1133">Transmembrane helix</keyword>
<dbReference type="RefSeq" id="WP_203945168.1">
    <property type="nucleotide sequence ID" value="NZ_BOOR01000022.1"/>
</dbReference>
<keyword evidence="1" id="KW-0812">Transmembrane</keyword>
<dbReference type="Proteomes" id="UP000605992">
    <property type="component" value="Unassembled WGS sequence"/>
</dbReference>
<dbReference type="Pfam" id="PF12158">
    <property type="entry name" value="DUF3592"/>
    <property type="match status" value="1"/>
</dbReference>
<gene>
    <name evidence="3" type="ORF">Pth03_33490</name>
</gene>
<dbReference type="AlphaFoldDB" id="A0A8J3VCM9"/>
<name>A0A8J3VCM9_9ACTN</name>
<feature type="transmembrane region" description="Helical" evidence="1">
    <location>
        <begin position="12"/>
        <end position="32"/>
    </location>
</feature>
<comment type="caution">
    <text evidence="3">The sequence shown here is derived from an EMBL/GenBank/DDBJ whole genome shotgun (WGS) entry which is preliminary data.</text>
</comment>
<organism evidence="3 4">
    <name type="scientific">Planotetraspora thailandica</name>
    <dbReference type="NCBI Taxonomy" id="487172"/>
    <lineage>
        <taxon>Bacteria</taxon>
        <taxon>Bacillati</taxon>
        <taxon>Actinomycetota</taxon>
        <taxon>Actinomycetes</taxon>
        <taxon>Streptosporangiales</taxon>
        <taxon>Streptosporangiaceae</taxon>
        <taxon>Planotetraspora</taxon>
    </lineage>
</organism>
<sequence>MSTWFPAGYFRRHVLLPLLIAFSLLALSLWFYGTKSDLGSNAVVTTGTVQEVLRGGPDDDPDGQTGIALTGRVGYVADGRQMVGLISLGSCTGTTMCAMWKPGDTIEVAYDPADPADVRRAPHDATEITPALAAGFLALIGLVCLYVAAINIMDRRPVRR</sequence>
<proteinExistence type="predicted"/>
<evidence type="ECO:0000313" key="4">
    <source>
        <dbReference type="Proteomes" id="UP000605992"/>
    </source>
</evidence>
<dbReference type="EMBL" id="BOOR01000022">
    <property type="protein sequence ID" value="GII54960.1"/>
    <property type="molecule type" value="Genomic_DNA"/>
</dbReference>
<feature type="domain" description="DUF3592" evidence="2">
    <location>
        <begin position="45"/>
        <end position="119"/>
    </location>
</feature>
<feature type="transmembrane region" description="Helical" evidence="1">
    <location>
        <begin position="131"/>
        <end position="153"/>
    </location>
</feature>